<feature type="compositionally biased region" description="Basic and acidic residues" evidence="1">
    <location>
        <begin position="453"/>
        <end position="462"/>
    </location>
</feature>
<feature type="region of interest" description="Disordered" evidence="1">
    <location>
        <begin position="494"/>
        <end position="547"/>
    </location>
</feature>
<sequence length="690" mass="76294">MNSIQRPFLYDQEKYDDARFPPTTFDPKAVTRASWEVKPPRPKQEGPLVKFNQHPDAQAILTHRTNNKRIGDRTKRWIVRLRIVQLCLRVPELIGSAGVLAMFILLTDVPELTSWIMRIAAAGIATHNAYSIYHLQRPAGERTPASSAGYMVFSALFDLTGLGLFTFGVIAVINDSMHWGSLIHGPSQLREYFIKAAYYALIASAGLHFISFIISAWLGYQFRQITRLPPDMNPLESHLTARRVQAGRRRKDHKRNKSSVATTSTSFTVGSTSRLSTPIESHRRSGAPYEDVSVRPPSVPFSHTRRNSDLSIYSKRDSRIDLPSHLYQTSTTSSFRDGTGNAQFQAMGQNLQGPVRPMSVASMSTSPPSYHATQPQTQSRGLYSGVPLEENLGAPGSRGSSSGSSQGRQPKFTESWMPTKSLIHRTQQRQQMAINNLVLSAAMGDRPYSVVSQRRDLGRDDGVSDESDDENENVANGGLYDDASRYRRAEALNIAPDDDESDLGNSAPPPVPSHRHTVYLGHQHPLRSNPSTPPRPQTPFEYRPPTAVSDFSADARAANDSQDIADLTPSAEVIDTPPKASRRKSFGRELSKRMTWAGRQRDSSIQPESGFYSKPYGDLRSRTPPEMVTSVNIKVAGTGDSRTHTESPRQVSTGNDYYDMGNGGGNIYARRNVSGKMAEEGRAGGAKTVF</sequence>
<dbReference type="KEGG" id="pgri:PgNI_03776"/>
<dbReference type="AlphaFoldDB" id="A0A6P8BF55"/>
<protein>
    <submittedName>
        <fullName evidence="4">Uncharacterized protein</fullName>
    </submittedName>
</protein>
<reference evidence="4" key="1">
    <citation type="journal article" date="2019" name="Mol. Biol. Evol.">
        <title>Blast fungal genomes show frequent chromosomal changes, gene gains and losses, and effector gene turnover.</title>
        <authorList>
            <person name="Gomez Luciano L.B."/>
            <person name="Jason Tsai I."/>
            <person name="Chuma I."/>
            <person name="Tosa Y."/>
            <person name="Chen Y.H."/>
            <person name="Li J.Y."/>
            <person name="Li M.Y."/>
            <person name="Jade Lu M.Y."/>
            <person name="Nakayashiki H."/>
            <person name="Li W.H."/>
        </authorList>
    </citation>
    <scope>NUCLEOTIDE SEQUENCE</scope>
    <source>
        <strain evidence="4">NI907</strain>
    </source>
</reference>
<dbReference type="GeneID" id="41958738"/>
<feature type="compositionally biased region" description="Low complexity" evidence="1">
    <location>
        <begin position="258"/>
        <end position="273"/>
    </location>
</feature>
<evidence type="ECO:0000313" key="4">
    <source>
        <dbReference type="RefSeq" id="XP_030985777.1"/>
    </source>
</evidence>
<gene>
    <name evidence="4" type="ORF">PgNI_03776</name>
</gene>
<name>A0A6P8BF55_PYRGI</name>
<reference evidence="4" key="3">
    <citation type="submission" date="2025-08" db="UniProtKB">
        <authorList>
            <consortium name="RefSeq"/>
        </authorList>
    </citation>
    <scope>IDENTIFICATION</scope>
    <source>
        <strain evidence="4">NI907</strain>
    </source>
</reference>
<feature type="compositionally biased region" description="Basic residues" evidence="1">
    <location>
        <begin position="245"/>
        <end position="257"/>
    </location>
</feature>
<evidence type="ECO:0000313" key="3">
    <source>
        <dbReference type="Proteomes" id="UP000515153"/>
    </source>
</evidence>
<keyword evidence="2" id="KW-0472">Membrane</keyword>
<feature type="transmembrane region" description="Helical" evidence="2">
    <location>
        <begin position="196"/>
        <end position="220"/>
    </location>
</feature>
<feature type="region of interest" description="Disordered" evidence="1">
    <location>
        <begin position="594"/>
        <end position="624"/>
    </location>
</feature>
<evidence type="ECO:0000256" key="1">
    <source>
        <dbReference type="SAM" id="MobiDB-lite"/>
    </source>
</evidence>
<feature type="compositionally biased region" description="Low complexity" evidence="1">
    <location>
        <begin position="397"/>
        <end position="409"/>
    </location>
</feature>
<keyword evidence="2" id="KW-1133">Transmembrane helix</keyword>
<feature type="compositionally biased region" description="Polar residues" evidence="1">
    <location>
        <begin position="361"/>
        <end position="381"/>
    </location>
</feature>
<proteinExistence type="predicted"/>
<reference evidence="4" key="2">
    <citation type="submission" date="2019-10" db="EMBL/GenBank/DDBJ databases">
        <authorList>
            <consortium name="NCBI Genome Project"/>
        </authorList>
    </citation>
    <scope>NUCLEOTIDE SEQUENCE</scope>
    <source>
        <strain evidence="4">NI907</strain>
    </source>
</reference>
<keyword evidence="2" id="KW-0812">Transmembrane</keyword>
<dbReference type="Proteomes" id="UP000515153">
    <property type="component" value="Unplaced"/>
</dbReference>
<evidence type="ECO:0000256" key="2">
    <source>
        <dbReference type="SAM" id="Phobius"/>
    </source>
</evidence>
<feature type="region of interest" description="Disordered" evidence="1">
    <location>
        <begin position="354"/>
        <end position="417"/>
    </location>
</feature>
<accession>A0A6P8BF55</accession>
<organism evidence="3 4">
    <name type="scientific">Pyricularia grisea</name>
    <name type="common">Crabgrass-specific blast fungus</name>
    <name type="synonym">Magnaporthe grisea</name>
    <dbReference type="NCBI Taxonomy" id="148305"/>
    <lineage>
        <taxon>Eukaryota</taxon>
        <taxon>Fungi</taxon>
        <taxon>Dikarya</taxon>
        <taxon>Ascomycota</taxon>
        <taxon>Pezizomycotina</taxon>
        <taxon>Sordariomycetes</taxon>
        <taxon>Sordariomycetidae</taxon>
        <taxon>Magnaporthales</taxon>
        <taxon>Pyriculariaceae</taxon>
        <taxon>Pyricularia</taxon>
    </lineage>
</organism>
<feature type="region of interest" description="Disordered" evidence="1">
    <location>
        <begin position="450"/>
        <end position="482"/>
    </location>
</feature>
<feature type="region of interest" description="Disordered" evidence="1">
    <location>
        <begin position="638"/>
        <end position="658"/>
    </location>
</feature>
<dbReference type="RefSeq" id="XP_030985777.1">
    <property type="nucleotide sequence ID" value="XM_031123829.1"/>
</dbReference>
<feature type="transmembrane region" description="Helical" evidence="2">
    <location>
        <begin position="150"/>
        <end position="173"/>
    </location>
</feature>
<feature type="transmembrane region" description="Helical" evidence="2">
    <location>
        <begin position="83"/>
        <end position="106"/>
    </location>
</feature>
<keyword evidence="3" id="KW-1185">Reference proteome</keyword>
<feature type="compositionally biased region" description="Acidic residues" evidence="1">
    <location>
        <begin position="463"/>
        <end position="472"/>
    </location>
</feature>
<feature type="region of interest" description="Disordered" evidence="1">
    <location>
        <begin position="241"/>
        <end position="314"/>
    </location>
</feature>